<dbReference type="PANTHER" id="PTHR35010:SF2">
    <property type="entry name" value="BLL4672 PROTEIN"/>
    <property type="match status" value="1"/>
</dbReference>
<dbReference type="Proteomes" id="UP000190037">
    <property type="component" value="Unassembled WGS sequence"/>
</dbReference>
<comment type="caution">
    <text evidence="3">The sequence shown here is derived from an EMBL/GenBank/DDBJ whole genome shotgun (WGS) entry which is preliminary data.</text>
</comment>
<dbReference type="GO" id="GO:0003677">
    <property type="term" value="F:DNA binding"/>
    <property type="evidence" value="ECO:0007669"/>
    <property type="project" value="InterPro"/>
</dbReference>
<feature type="domain" description="HTH cro/C1-type" evidence="2">
    <location>
        <begin position="74"/>
        <end position="125"/>
    </location>
</feature>
<dbReference type="EMBL" id="MWQN01000004">
    <property type="protein sequence ID" value="OPC77124.1"/>
    <property type="molecule type" value="Genomic_DNA"/>
</dbReference>
<keyword evidence="4" id="KW-1185">Reference proteome</keyword>
<accession>A0A1T3NK24</accession>
<protein>
    <submittedName>
        <fullName evidence="3">Transcriptional regulator</fullName>
    </submittedName>
</protein>
<gene>
    <name evidence="3" type="ORF">B4N89_41925</name>
</gene>
<dbReference type="PANTHER" id="PTHR35010">
    <property type="entry name" value="BLL4672 PROTEIN-RELATED"/>
    <property type="match status" value="1"/>
</dbReference>
<dbReference type="AlphaFoldDB" id="A0A1T3NK24"/>
<dbReference type="InterPro" id="IPR001387">
    <property type="entry name" value="Cro/C1-type_HTH"/>
</dbReference>
<dbReference type="SMART" id="SM00530">
    <property type="entry name" value="HTH_XRE"/>
    <property type="match status" value="1"/>
</dbReference>
<dbReference type="Gene3D" id="3.30.450.180">
    <property type="match status" value="1"/>
</dbReference>
<name>A0A1T3NK24_9ACTN</name>
<dbReference type="SUPFAM" id="SSF47413">
    <property type="entry name" value="lambda repressor-like DNA-binding domains"/>
    <property type="match status" value="1"/>
</dbReference>
<dbReference type="Pfam" id="PF13560">
    <property type="entry name" value="HTH_31"/>
    <property type="match status" value="1"/>
</dbReference>
<proteinExistence type="predicted"/>
<feature type="region of interest" description="Disordered" evidence="1">
    <location>
        <begin position="1"/>
        <end position="20"/>
    </location>
</feature>
<evidence type="ECO:0000256" key="1">
    <source>
        <dbReference type="SAM" id="MobiDB-lite"/>
    </source>
</evidence>
<sequence>MAGPLRATRERCSKPWRTRSSSGYPQCLPWIAERAYGEEMARMDPRTDIREFLSSRRARIAPEQAGLPAYGGNRRVKGLRREEVALLAGVSVDYYVRMERGSLAGVSDGVLDALASALQLDEAERDHLFHLARRAPGGPRRRHSPAVTVRSTLQQVLDAISDAPAWIGNGRYDVLAMNQLARALYSPMPADPRRPANTARFIYLNSETAKDFFVDYDQIAAAVAAKLRMEAGRDPHDEKLIALVGELSTGSELFRQRWASQDVRLHRSGRKRVHHPIVGRLDLDVESLELPADPGLYLTVYTAPAGTPTADNLALLASWAATHHPTSCR</sequence>
<evidence type="ECO:0000313" key="4">
    <source>
        <dbReference type="Proteomes" id="UP000190037"/>
    </source>
</evidence>
<dbReference type="Pfam" id="PF17765">
    <property type="entry name" value="MLTR_LBD"/>
    <property type="match status" value="1"/>
</dbReference>
<dbReference type="STRING" id="159449.B4N89_41925"/>
<dbReference type="InterPro" id="IPR041413">
    <property type="entry name" value="MLTR_LBD"/>
</dbReference>
<organism evidence="3 4">
    <name type="scientific">Embleya scabrispora</name>
    <dbReference type="NCBI Taxonomy" id="159449"/>
    <lineage>
        <taxon>Bacteria</taxon>
        <taxon>Bacillati</taxon>
        <taxon>Actinomycetota</taxon>
        <taxon>Actinomycetes</taxon>
        <taxon>Kitasatosporales</taxon>
        <taxon>Streptomycetaceae</taxon>
        <taxon>Embleya</taxon>
    </lineage>
</organism>
<evidence type="ECO:0000259" key="2">
    <source>
        <dbReference type="PROSITE" id="PS50943"/>
    </source>
</evidence>
<dbReference type="CDD" id="cd00093">
    <property type="entry name" value="HTH_XRE"/>
    <property type="match status" value="1"/>
</dbReference>
<dbReference type="InterPro" id="IPR010982">
    <property type="entry name" value="Lambda_DNA-bd_dom_sf"/>
</dbReference>
<dbReference type="Gene3D" id="1.10.260.40">
    <property type="entry name" value="lambda repressor-like DNA-binding domains"/>
    <property type="match status" value="1"/>
</dbReference>
<reference evidence="3 4" key="1">
    <citation type="submission" date="2017-03" db="EMBL/GenBank/DDBJ databases">
        <title>Draft genome sequence of Streptomyces scabrisporus NF3, endophyte isolated from Amphipterygium adstringens.</title>
        <authorList>
            <person name="Vazquez M."/>
            <person name="Ceapa C.D."/>
            <person name="Rodriguez Luna D."/>
            <person name="Sanchez Esquivel S."/>
        </authorList>
    </citation>
    <scope>NUCLEOTIDE SEQUENCE [LARGE SCALE GENOMIC DNA]</scope>
    <source>
        <strain evidence="3 4">NF3</strain>
    </source>
</reference>
<dbReference type="PROSITE" id="PS50943">
    <property type="entry name" value="HTH_CROC1"/>
    <property type="match status" value="1"/>
</dbReference>
<evidence type="ECO:0000313" key="3">
    <source>
        <dbReference type="EMBL" id="OPC77124.1"/>
    </source>
</evidence>